<dbReference type="InterPro" id="IPR023827">
    <property type="entry name" value="Peptidase_S8_Asp-AS"/>
</dbReference>
<dbReference type="Proteomes" id="UP001500936">
    <property type="component" value="Unassembled WGS sequence"/>
</dbReference>
<dbReference type="InterPro" id="IPR000209">
    <property type="entry name" value="Peptidase_S8/S53_dom"/>
</dbReference>
<keyword evidence="2 4" id="KW-0378">Hydrolase</keyword>
<dbReference type="PANTHER" id="PTHR42884:SF14">
    <property type="entry name" value="NEUROENDOCRINE CONVERTASE 1"/>
    <property type="match status" value="1"/>
</dbReference>
<feature type="domain" description="Peptidase S8/S53" evidence="6">
    <location>
        <begin position="313"/>
        <end position="727"/>
    </location>
</feature>
<evidence type="ECO:0000313" key="7">
    <source>
        <dbReference type="EMBL" id="GAA4405087.1"/>
    </source>
</evidence>
<feature type="active site" description="Charge relay system" evidence="4">
    <location>
        <position position="320"/>
    </location>
</feature>
<dbReference type="PROSITE" id="PS00137">
    <property type="entry name" value="SUBTILASE_HIS"/>
    <property type="match status" value="1"/>
</dbReference>
<evidence type="ECO:0000313" key="8">
    <source>
        <dbReference type="Proteomes" id="UP001500936"/>
    </source>
</evidence>
<dbReference type="PANTHER" id="PTHR42884">
    <property type="entry name" value="PROPROTEIN CONVERTASE SUBTILISIN/KEXIN-RELATED"/>
    <property type="match status" value="1"/>
</dbReference>
<dbReference type="EMBL" id="BAABHB010000003">
    <property type="protein sequence ID" value="GAA4405087.1"/>
    <property type="molecule type" value="Genomic_DNA"/>
</dbReference>
<comment type="similarity">
    <text evidence="4 5">Belongs to the peptidase S8 family.</text>
</comment>
<evidence type="ECO:0000259" key="6">
    <source>
        <dbReference type="Pfam" id="PF00082"/>
    </source>
</evidence>
<dbReference type="PROSITE" id="PS00138">
    <property type="entry name" value="SUBTILASE_SER"/>
    <property type="match status" value="1"/>
</dbReference>
<evidence type="ECO:0000256" key="4">
    <source>
        <dbReference type="PROSITE-ProRule" id="PRU01240"/>
    </source>
</evidence>
<keyword evidence="8" id="KW-1185">Reference proteome</keyword>
<dbReference type="RefSeq" id="WP_345267169.1">
    <property type="nucleotide sequence ID" value="NZ_BAABHB010000003.1"/>
</dbReference>
<organism evidence="7 8">
    <name type="scientific">Nibrella viscosa</name>
    <dbReference type="NCBI Taxonomy" id="1084524"/>
    <lineage>
        <taxon>Bacteria</taxon>
        <taxon>Pseudomonadati</taxon>
        <taxon>Bacteroidota</taxon>
        <taxon>Cytophagia</taxon>
        <taxon>Cytophagales</taxon>
        <taxon>Spirosomataceae</taxon>
        <taxon>Nibrella</taxon>
    </lineage>
</organism>
<gene>
    <name evidence="7" type="ORF">GCM10023187_23160</name>
</gene>
<dbReference type="PROSITE" id="PS00136">
    <property type="entry name" value="SUBTILASE_ASP"/>
    <property type="match status" value="1"/>
</dbReference>
<protein>
    <recommendedName>
        <fullName evidence="6">Peptidase S8/S53 domain-containing protein</fullName>
    </recommendedName>
</protein>
<dbReference type="InterPro" id="IPR015500">
    <property type="entry name" value="Peptidase_S8_subtilisin-rel"/>
</dbReference>
<evidence type="ECO:0000256" key="5">
    <source>
        <dbReference type="RuleBase" id="RU003355"/>
    </source>
</evidence>
<reference evidence="8" key="1">
    <citation type="journal article" date="2019" name="Int. J. Syst. Evol. Microbiol.">
        <title>The Global Catalogue of Microorganisms (GCM) 10K type strain sequencing project: providing services to taxonomists for standard genome sequencing and annotation.</title>
        <authorList>
            <consortium name="The Broad Institute Genomics Platform"/>
            <consortium name="The Broad Institute Genome Sequencing Center for Infectious Disease"/>
            <person name="Wu L."/>
            <person name="Ma J."/>
        </authorList>
    </citation>
    <scope>NUCLEOTIDE SEQUENCE [LARGE SCALE GENOMIC DNA]</scope>
    <source>
        <strain evidence="8">JCM 17925</strain>
    </source>
</reference>
<dbReference type="InterPro" id="IPR036852">
    <property type="entry name" value="Peptidase_S8/S53_dom_sf"/>
</dbReference>
<sequence>MQTRIQDPRIQIRVFDHKSNKLTDARVRVADRTTQRPVDIAFNKMSGYYEATKFVPHAEYTITVDHPTLQSQQREVAIGGAGGSETFVLGEKEMPFFYRGTVKVPFEPRPNLIGVVIRDAAPDTRRKWMTSLRQVARELSLTAVRVHQDVTNNGFFVFDMNGQPAETVQKRLRSLEYVETVAPVLKLSEKHVTLLTNRLIVKFRNTIDVKQVPDIARQYQLQVVRNLPYAGNTFELRFNGHIDYSLLDICDRLVRQGLVDYAEPDTHSTVENDLVTPTDWLYPSKWDHPIIRMPEAWQVLQDIGVNRTFGDPNVMIAVVDSGVDASHPEFSGTLTDGSSKVFQLFDFGSMVANNSAIGVTDTHGTCCASAAAGQANNASVLAGVNEGNSGIAGNCKVMGIRRSGSELRFADMYVWIAGFNPNSSFAGFPATLSRGADVITNSFGVSVGMPISGLMKDTFDFLTTYGRGGKGVLLFFSIGNVNNNFDFTLNRPWAAYERTFAIGATSLDNDGTTEVIANYSCFGPMIDFCAPSHDAYVGSAPQHNPPLNYGAITATIRSGTDANAPGRPTITTSIAANANAGFTNLTIGSVAGVAVGQAVLIRNPGTNQTEAKRITAINAATNQITVSPALFNNQPSGTPAFISSADYTTNFGGTSYATPVCAGLGALVLSANANLTWVEVREIIRSTAVKLDTGNTNPQHRWVDIAGRIATDPLYAGPNFSQLYGYGRIDVAAAVEAARDYDFRRDIHIRDNMADTGLAPSTGTFWNGVDIWVRNTSPATDPNPLPASYATDANTVHQDVLAGQDNWVYARFRNIGTRPTYPFRVRIYLTHFGGSQFLYPTNFIPTTRPSDPIPSPLVPGTYLIGESSVSSLAAGTDGAVNVRWNSALIPPKKVLIGGTEVFWHPCLLVEITPHDGFTPPSGFIWDNNNLAQKNLRIVYPDDADSGKALAWAGVVGNLRNRAKFTTVVIRQNTAIPVNRYIRFLNRTAVEFITQGIRSGELKGLKPGQYNQEPVFWLENRKEVRIRFRNIGAIPFIVGTDKGIRVQEDYQLDVTELSDNDRPAGGLSLLLSATKRPR</sequence>
<feature type="active site" description="Charge relay system" evidence="4">
    <location>
        <position position="655"/>
    </location>
</feature>
<accession>A0ABP8KES0</accession>
<dbReference type="InterPro" id="IPR023828">
    <property type="entry name" value="Peptidase_S8_Ser-AS"/>
</dbReference>
<dbReference type="InterPro" id="IPR022398">
    <property type="entry name" value="Peptidase_S8_His-AS"/>
</dbReference>
<evidence type="ECO:0000256" key="2">
    <source>
        <dbReference type="ARBA" id="ARBA00022801"/>
    </source>
</evidence>
<evidence type="ECO:0000256" key="1">
    <source>
        <dbReference type="ARBA" id="ARBA00022670"/>
    </source>
</evidence>
<name>A0ABP8KES0_9BACT</name>
<proteinExistence type="inferred from homology"/>
<keyword evidence="3 4" id="KW-0720">Serine protease</keyword>
<dbReference type="PROSITE" id="PS51892">
    <property type="entry name" value="SUBTILASE"/>
    <property type="match status" value="1"/>
</dbReference>
<dbReference type="Gene3D" id="3.40.50.200">
    <property type="entry name" value="Peptidase S8/S53 domain"/>
    <property type="match status" value="1"/>
</dbReference>
<keyword evidence="1 4" id="KW-0645">Protease</keyword>
<dbReference type="SUPFAM" id="SSF52743">
    <property type="entry name" value="Subtilisin-like"/>
    <property type="match status" value="1"/>
</dbReference>
<comment type="caution">
    <text evidence="7">The sequence shown here is derived from an EMBL/GenBank/DDBJ whole genome shotgun (WGS) entry which is preliminary data.</text>
</comment>
<dbReference type="Pfam" id="PF00082">
    <property type="entry name" value="Peptidase_S8"/>
    <property type="match status" value="1"/>
</dbReference>
<dbReference type="PRINTS" id="PR00723">
    <property type="entry name" value="SUBTILISIN"/>
</dbReference>
<evidence type="ECO:0000256" key="3">
    <source>
        <dbReference type="ARBA" id="ARBA00022825"/>
    </source>
</evidence>
<feature type="active site" description="Charge relay system" evidence="4">
    <location>
        <position position="363"/>
    </location>
</feature>